<protein>
    <submittedName>
        <fullName evidence="1">Uncharacterized protein</fullName>
    </submittedName>
</protein>
<organism evidence="1">
    <name type="scientific">Medicago truncatula</name>
    <name type="common">Barrel medic</name>
    <name type="synonym">Medicago tribuloides</name>
    <dbReference type="NCBI Taxonomy" id="3880"/>
    <lineage>
        <taxon>Eukaryota</taxon>
        <taxon>Viridiplantae</taxon>
        <taxon>Streptophyta</taxon>
        <taxon>Embryophyta</taxon>
        <taxon>Tracheophyta</taxon>
        <taxon>Spermatophyta</taxon>
        <taxon>Magnoliopsida</taxon>
        <taxon>eudicotyledons</taxon>
        <taxon>Gunneridae</taxon>
        <taxon>Pentapetalae</taxon>
        <taxon>rosids</taxon>
        <taxon>fabids</taxon>
        <taxon>Fabales</taxon>
        <taxon>Fabaceae</taxon>
        <taxon>Papilionoideae</taxon>
        <taxon>50 kb inversion clade</taxon>
        <taxon>NPAAA clade</taxon>
        <taxon>Hologalegina</taxon>
        <taxon>IRL clade</taxon>
        <taxon>Trifolieae</taxon>
        <taxon>Medicago</taxon>
    </lineage>
</organism>
<accession>I3SWK9</accession>
<evidence type="ECO:0000313" key="1">
    <source>
        <dbReference type="EMBL" id="AFK44651.1"/>
    </source>
</evidence>
<dbReference type="AlphaFoldDB" id="I3SWK9"/>
<name>I3SWK9_MEDTR</name>
<proteinExistence type="evidence at transcript level"/>
<reference evidence="1" key="1">
    <citation type="submission" date="2012-05" db="EMBL/GenBank/DDBJ databases">
        <authorList>
            <person name="Krishnakumar V."/>
            <person name="Cheung F."/>
            <person name="Xiao Y."/>
            <person name="Chan A."/>
            <person name="Moskal W.A."/>
            <person name="Town C.D."/>
        </authorList>
    </citation>
    <scope>NUCLEOTIDE SEQUENCE</scope>
</reference>
<dbReference type="EMBL" id="BT144857">
    <property type="protein sequence ID" value="AFK44651.1"/>
    <property type="molecule type" value="mRNA"/>
</dbReference>
<sequence length="103" mass="12262">MFQWKSRCVTVLKHCRSFQFKHAVTYGPKIQHIKKCARVQATSFSKCQSLRESIHHTSHYHVDNKFHFCSISNLTQKERFLSKYIKCWKCFIIECLVSGSKYN</sequence>